<dbReference type="PROSITE" id="PS50088">
    <property type="entry name" value="ANK_REPEAT"/>
    <property type="match status" value="1"/>
</dbReference>
<dbReference type="InterPro" id="IPR036770">
    <property type="entry name" value="Ankyrin_rpt-contain_sf"/>
</dbReference>
<accession>A0ABN9UJW1</accession>
<protein>
    <submittedName>
        <fullName evidence="2">Uncharacterized protein</fullName>
    </submittedName>
</protein>
<dbReference type="EMBL" id="CAUYUJ010015871">
    <property type="protein sequence ID" value="CAK0859167.1"/>
    <property type="molecule type" value="Genomic_DNA"/>
</dbReference>
<name>A0ABN9UJW1_9DINO</name>
<dbReference type="Gene3D" id="1.25.40.20">
    <property type="entry name" value="Ankyrin repeat-containing domain"/>
    <property type="match status" value="1"/>
</dbReference>
<dbReference type="InterPro" id="IPR002110">
    <property type="entry name" value="Ankyrin_rpt"/>
</dbReference>
<keyword evidence="3" id="KW-1185">Reference proteome</keyword>
<sequence length="481" mass="52961">MGSGLSGPPRQPAEMRGCSLCCGSRSVLCDQAEHVGNTYRGIQGSIKIDQQTMLYPMFVMKVSDALELPKVEDHQELLAKGKVTVFSLGMEAIFVSHQWLARAHPDPDQRQFAVLQDALQNIIGGMRVYDCRTSIWLLPQIGSYLAGDQGRNLADAYIWYDYFAIPQVTSARASATVCEDLGAAVSSIPAYVENCAHFFVLAPPLLHKDNGTLCNRHSWSERGWCRAELVARTFSCREAGPVCVISQGSLAVKTFPFAWIECLPRYGDFSVEEDRKKVCGFMTKCMRRRAGKFLADNRLFEFRFLQAMLAHASGDEERVETIDVWLENYKFSEPRSDGPYGWAPIHFAALEGNLPILSSIFAAGERVDRKTTGHQIEFSAWPEHTPLTIIAMFVPDSSLAVDVTKGLLAMRADANTKSCSFNRSPLNWAANGAARDPALCALLLEEGGALEDADDLGFTPLASACHQCPGASKPCSQSLTR</sequence>
<evidence type="ECO:0000313" key="3">
    <source>
        <dbReference type="Proteomes" id="UP001189429"/>
    </source>
</evidence>
<keyword evidence="1" id="KW-0040">ANK repeat</keyword>
<evidence type="ECO:0000256" key="1">
    <source>
        <dbReference type="PROSITE-ProRule" id="PRU00023"/>
    </source>
</evidence>
<organism evidence="2 3">
    <name type="scientific">Prorocentrum cordatum</name>
    <dbReference type="NCBI Taxonomy" id="2364126"/>
    <lineage>
        <taxon>Eukaryota</taxon>
        <taxon>Sar</taxon>
        <taxon>Alveolata</taxon>
        <taxon>Dinophyceae</taxon>
        <taxon>Prorocentrales</taxon>
        <taxon>Prorocentraceae</taxon>
        <taxon>Prorocentrum</taxon>
    </lineage>
</organism>
<dbReference type="SUPFAM" id="SSF48403">
    <property type="entry name" value="Ankyrin repeat"/>
    <property type="match status" value="1"/>
</dbReference>
<proteinExistence type="predicted"/>
<dbReference type="Proteomes" id="UP001189429">
    <property type="component" value="Unassembled WGS sequence"/>
</dbReference>
<feature type="repeat" description="ANK" evidence="1">
    <location>
        <begin position="340"/>
        <end position="372"/>
    </location>
</feature>
<evidence type="ECO:0000313" key="2">
    <source>
        <dbReference type="EMBL" id="CAK0859167.1"/>
    </source>
</evidence>
<comment type="caution">
    <text evidence="2">The sequence shown here is derived from an EMBL/GenBank/DDBJ whole genome shotgun (WGS) entry which is preliminary data.</text>
</comment>
<gene>
    <name evidence="2" type="ORF">PCOR1329_LOCUS48604</name>
</gene>
<reference evidence="2" key="1">
    <citation type="submission" date="2023-10" db="EMBL/GenBank/DDBJ databases">
        <authorList>
            <person name="Chen Y."/>
            <person name="Shah S."/>
            <person name="Dougan E. K."/>
            <person name="Thang M."/>
            <person name="Chan C."/>
        </authorList>
    </citation>
    <scope>NUCLEOTIDE SEQUENCE [LARGE SCALE GENOMIC DNA]</scope>
</reference>